<keyword evidence="4" id="KW-0560">Oxidoreductase</keyword>
<evidence type="ECO:0000256" key="1">
    <source>
        <dbReference type="ARBA" id="ARBA00004191"/>
    </source>
</evidence>
<evidence type="ECO:0000256" key="3">
    <source>
        <dbReference type="ARBA" id="ARBA00022512"/>
    </source>
</evidence>
<comment type="similarity">
    <text evidence="2 7">Belongs to the short-chain dehydrogenases/reductases (SDR) family.</text>
</comment>
<evidence type="ECO:0000256" key="5">
    <source>
        <dbReference type="ARBA" id="ARBA00040781"/>
    </source>
</evidence>
<name>A0A502E662_9MYCO</name>
<dbReference type="InterPro" id="IPR036291">
    <property type="entry name" value="NAD(P)-bd_dom_sf"/>
</dbReference>
<dbReference type="RefSeq" id="WP_140694103.1">
    <property type="nucleotide sequence ID" value="NZ_RCZG01000007.1"/>
</dbReference>
<dbReference type="AlphaFoldDB" id="A0A502E662"/>
<accession>A0A502E662</accession>
<comment type="subcellular location">
    <subcellularLocation>
        <location evidence="1">Secreted</location>
        <location evidence="1">Cell wall</location>
    </subcellularLocation>
</comment>
<dbReference type="GO" id="GO:0004316">
    <property type="term" value="F:3-oxoacyl-[acyl-carrier-protein] reductase (NADPH) activity"/>
    <property type="evidence" value="ECO:0007669"/>
    <property type="project" value="UniProtKB-EC"/>
</dbReference>
<dbReference type="GO" id="GO:0032787">
    <property type="term" value="P:monocarboxylic acid metabolic process"/>
    <property type="evidence" value="ECO:0007669"/>
    <property type="project" value="UniProtKB-ARBA"/>
</dbReference>
<evidence type="ECO:0000256" key="2">
    <source>
        <dbReference type="ARBA" id="ARBA00006484"/>
    </source>
</evidence>
<dbReference type="InterPro" id="IPR050259">
    <property type="entry name" value="SDR"/>
</dbReference>
<dbReference type="FunFam" id="3.40.50.720:FF:000173">
    <property type="entry name" value="3-oxoacyl-[acyl-carrier protein] reductase"/>
    <property type="match status" value="1"/>
</dbReference>
<evidence type="ECO:0000256" key="7">
    <source>
        <dbReference type="RuleBase" id="RU000363"/>
    </source>
</evidence>
<keyword evidence="10" id="KW-1185">Reference proteome</keyword>
<dbReference type="Pfam" id="PF00106">
    <property type="entry name" value="adh_short"/>
    <property type="match status" value="1"/>
</dbReference>
<organism evidence="9 10">
    <name type="scientific">Mycolicibacterium hodleri</name>
    <dbReference type="NCBI Taxonomy" id="49897"/>
    <lineage>
        <taxon>Bacteria</taxon>
        <taxon>Bacillati</taxon>
        <taxon>Actinomycetota</taxon>
        <taxon>Actinomycetes</taxon>
        <taxon>Mycobacteriales</taxon>
        <taxon>Mycobacteriaceae</taxon>
        <taxon>Mycolicibacterium</taxon>
    </lineage>
</organism>
<dbReference type="OrthoDB" id="7064009at2"/>
<dbReference type="InterPro" id="IPR057326">
    <property type="entry name" value="KR_dom"/>
</dbReference>
<evidence type="ECO:0000256" key="4">
    <source>
        <dbReference type="ARBA" id="ARBA00023002"/>
    </source>
</evidence>
<dbReference type="Proteomes" id="UP000320095">
    <property type="component" value="Unassembled WGS sequence"/>
</dbReference>
<dbReference type="NCBIfam" id="NF009466">
    <property type="entry name" value="PRK12826.1-2"/>
    <property type="match status" value="1"/>
</dbReference>
<proteinExistence type="inferred from homology"/>
<keyword evidence="3" id="KW-0964">Secreted</keyword>
<comment type="catalytic activity">
    <reaction evidence="6">
        <text>a (3R)-hydroxyacyl-[ACP] + NADP(+) = a 3-oxoacyl-[ACP] + NADPH + H(+)</text>
        <dbReference type="Rhea" id="RHEA:17397"/>
        <dbReference type="Rhea" id="RHEA-COMP:9916"/>
        <dbReference type="Rhea" id="RHEA-COMP:9945"/>
        <dbReference type="ChEBI" id="CHEBI:15378"/>
        <dbReference type="ChEBI" id="CHEBI:57783"/>
        <dbReference type="ChEBI" id="CHEBI:58349"/>
        <dbReference type="ChEBI" id="CHEBI:78776"/>
        <dbReference type="ChEBI" id="CHEBI:78827"/>
        <dbReference type="EC" id="1.1.1.100"/>
    </reaction>
    <physiologicalReaction direction="right-to-left" evidence="6">
        <dbReference type="Rhea" id="RHEA:17399"/>
    </physiologicalReaction>
</comment>
<feature type="domain" description="Ketoreductase" evidence="8">
    <location>
        <begin position="27"/>
        <end position="221"/>
    </location>
</feature>
<evidence type="ECO:0000313" key="10">
    <source>
        <dbReference type="Proteomes" id="UP000320095"/>
    </source>
</evidence>
<evidence type="ECO:0000313" key="9">
    <source>
        <dbReference type="EMBL" id="TPG32844.1"/>
    </source>
</evidence>
<sequence length="282" mass="29551">MTATTIAHDEVDEARSKDVHGTKLDGRVAFVTGGTRGIGAAISKSLVSQGATVAAGYGRNAEHAQKFLAELSSASDGAEVSVHQGDVASADDCQRTIREVIELHGRLDILINNAGITIDKTVAKMTEDEWNKVIGVNLSGAFFLAQAALAHMLERGSGRIVMVSSVIGETGAVGQANYAASKAGLFGLTKTLAREACFQMGRSGKLAEDGIGVTVNAITPGYVATEMVAAIPEKVLDRIKDSIPMRRLAQPWEVARVVHFLAADASGYITGQVWGVNGGLDM</sequence>
<dbReference type="SUPFAM" id="SSF51735">
    <property type="entry name" value="NAD(P)-binding Rossmann-fold domains"/>
    <property type="match status" value="1"/>
</dbReference>
<dbReference type="SMART" id="SM00822">
    <property type="entry name" value="PKS_KR"/>
    <property type="match status" value="1"/>
</dbReference>
<dbReference type="PRINTS" id="PR00080">
    <property type="entry name" value="SDRFAMILY"/>
</dbReference>
<keyword evidence="3" id="KW-0134">Cell wall</keyword>
<evidence type="ECO:0000256" key="6">
    <source>
        <dbReference type="ARBA" id="ARBA00047400"/>
    </source>
</evidence>
<comment type="caution">
    <text evidence="9">The sequence shown here is derived from an EMBL/GenBank/DDBJ whole genome shotgun (WGS) entry which is preliminary data.</text>
</comment>
<dbReference type="PANTHER" id="PTHR42879">
    <property type="entry name" value="3-OXOACYL-(ACYL-CARRIER-PROTEIN) REDUCTASE"/>
    <property type="match status" value="1"/>
</dbReference>
<dbReference type="PROSITE" id="PS00061">
    <property type="entry name" value="ADH_SHORT"/>
    <property type="match status" value="1"/>
</dbReference>
<dbReference type="InterPro" id="IPR002347">
    <property type="entry name" value="SDR_fam"/>
</dbReference>
<dbReference type="PANTHER" id="PTHR42879:SF2">
    <property type="entry name" value="3-OXOACYL-[ACYL-CARRIER-PROTEIN] REDUCTASE FABG"/>
    <property type="match status" value="1"/>
</dbReference>
<gene>
    <name evidence="9" type="ORF">EAH80_18860</name>
</gene>
<reference evidence="9 10" key="1">
    <citation type="journal article" date="2019" name="Environ. Microbiol.">
        <title>Species interactions and distinct microbial communities in high Arctic permafrost affected cryosols are associated with the CH4 and CO2 gas fluxes.</title>
        <authorList>
            <person name="Altshuler I."/>
            <person name="Hamel J."/>
            <person name="Turney S."/>
            <person name="Magnuson E."/>
            <person name="Levesque R."/>
            <person name="Greer C."/>
            <person name="Whyte L.G."/>
        </authorList>
    </citation>
    <scope>NUCLEOTIDE SEQUENCE [LARGE SCALE GENOMIC DNA]</scope>
    <source>
        <strain evidence="9 10">S5.20</strain>
    </source>
</reference>
<evidence type="ECO:0000259" key="8">
    <source>
        <dbReference type="SMART" id="SM00822"/>
    </source>
</evidence>
<dbReference type="InterPro" id="IPR020904">
    <property type="entry name" value="Sc_DH/Rdtase_CS"/>
</dbReference>
<protein>
    <recommendedName>
        <fullName evidence="5">3-oxoacyl-[acyl-carrier-protein] reductase MabA</fullName>
    </recommendedName>
</protein>
<dbReference type="PRINTS" id="PR00081">
    <property type="entry name" value="GDHRDH"/>
</dbReference>
<dbReference type="Gene3D" id="3.40.50.720">
    <property type="entry name" value="NAD(P)-binding Rossmann-like Domain"/>
    <property type="match status" value="1"/>
</dbReference>
<dbReference type="EMBL" id="RCZG01000007">
    <property type="protein sequence ID" value="TPG32844.1"/>
    <property type="molecule type" value="Genomic_DNA"/>
</dbReference>